<dbReference type="RefSeq" id="WP_232581035.1">
    <property type="nucleotide sequence ID" value="NZ_WMCP01000002.1"/>
</dbReference>
<dbReference type="AlphaFoldDB" id="A0AAW4ZKA8"/>
<evidence type="ECO:0008006" key="3">
    <source>
        <dbReference type="Google" id="ProtNLM"/>
    </source>
</evidence>
<sequence>MNFFYCRTVFQVYLASELIKRKNLENVFFLYIPNGSLSNKEKTILDGLIGNYEVMSSDNSLFRLILQALFLRKLKEKIKAHNSNIYFASIDDLYLRTIISKISFNLIYTFDDGTVNYLSKSMYYLDKKYSKSISCKYYLLGNRIKTLDEIKKKITKHYSVTKFKNIIENVEYLPLFEPTLNQNNSKRVRVFLCPFYDELYLNPVVAREKLEKLLLKDDIVFCHPRDKNAVRNSKNDLLITERYISNLLSDGYAVDLFGTANSTQFIFAFDSNVNNVVLDLGNVTEFFKDAFEEQVLILKNIEIKK</sequence>
<gene>
    <name evidence="1" type="ORF">GLP33_03525</name>
</gene>
<protein>
    <recommendedName>
        <fullName evidence="3">Glycosyltransferase family 52</fullName>
    </recommendedName>
</protein>
<evidence type="ECO:0000313" key="1">
    <source>
        <dbReference type="EMBL" id="MCF2300795.1"/>
    </source>
</evidence>
<accession>A0AAW4ZKA8</accession>
<organism evidence="1 2">
    <name type="scientific">Photobacterium phosphoreum</name>
    <dbReference type="NCBI Taxonomy" id="659"/>
    <lineage>
        <taxon>Bacteria</taxon>
        <taxon>Pseudomonadati</taxon>
        <taxon>Pseudomonadota</taxon>
        <taxon>Gammaproteobacteria</taxon>
        <taxon>Vibrionales</taxon>
        <taxon>Vibrionaceae</taxon>
        <taxon>Photobacterium</taxon>
    </lineage>
</organism>
<dbReference type="Proteomes" id="UP000813876">
    <property type="component" value="Unassembled WGS sequence"/>
</dbReference>
<name>A0AAW4ZKA8_PHOPO</name>
<dbReference type="Pfam" id="PF07922">
    <property type="entry name" value="Glyco_transf_52"/>
    <property type="match status" value="1"/>
</dbReference>
<evidence type="ECO:0000313" key="2">
    <source>
        <dbReference type="Proteomes" id="UP000813876"/>
    </source>
</evidence>
<comment type="caution">
    <text evidence="1">The sequence shown here is derived from an EMBL/GenBank/DDBJ whole genome shotgun (WGS) entry which is preliminary data.</text>
</comment>
<proteinExistence type="predicted"/>
<dbReference type="EMBL" id="WMCP01000002">
    <property type="protein sequence ID" value="MCF2300795.1"/>
    <property type="molecule type" value="Genomic_DNA"/>
</dbReference>
<dbReference type="InterPro" id="IPR012477">
    <property type="entry name" value="Glyco_transf_52"/>
</dbReference>
<reference evidence="1" key="1">
    <citation type="submission" date="2019-11" db="EMBL/GenBank/DDBJ databases">
        <title>Comparative genomics of photobacteria reveal adaptation to distinct habitats.</title>
        <authorList>
            <person name="Fuertes-Perez S."/>
            <person name="Hilgarth M."/>
            <person name="Vogel R.F."/>
        </authorList>
    </citation>
    <scope>NUCLEOTIDE SEQUENCE</scope>
    <source>
        <strain evidence="1">TMW2.2145</strain>
    </source>
</reference>